<reference evidence="1 2" key="1">
    <citation type="submission" date="2020-08" db="EMBL/GenBank/DDBJ databases">
        <title>Arenibacter gaetbuli sp. nov., isolated from a sand dune.</title>
        <authorList>
            <person name="Park S."/>
            <person name="Yoon J.-H."/>
        </authorList>
    </citation>
    <scope>NUCLEOTIDE SEQUENCE [LARGE SCALE GENOMIC DNA]</scope>
    <source>
        <strain evidence="1 2">BSSL-BM3</strain>
    </source>
</reference>
<organism evidence="1 2">
    <name type="scientific">Arenibacter arenosicollis</name>
    <dbReference type="NCBI Taxonomy" id="2762274"/>
    <lineage>
        <taxon>Bacteria</taxon>
        <taxon>Pseudomonadati</taxon>
        <taxon>Bacteroidota</taxon>
        <taxon>Flavobacteriia</taxon>
        <taxon>Flavobacteriales</taxon>
        <taxon>Flavobacteriaceae</taxon>
        <taxon>Arenibacter</taxon>
    </lineage>
</organism>
<gene>
    <name evidence="1" type="ORF">H4O18_15145</name>
</gene>
<dbReference type="SUPFAM" id="SSF75005">
    <property type="entry name" value="Arabinanase/levansucrase/invertase"/>
    <property type="match status" value="1"/>
</dbReference>
<evidence type="ECO:0000313" key="1">
    <source>
        <dbReference type="EMBL" id="MBC8769332.1"/>
    </source>
</evidence>
<comment type="caution">
    <text evidence="1">The sequence shown here is derived from an EMBL/GenBank/DDBJ whole genome shotgun (WGS) entry which is preliminary data.</text>
</comment>
<sequence>MDLGNKRELFLDHYLLDTIVNLELLLNTPQEVPSTNIPNGYYQTIIKTDSLYRIYYRDKLDFWKGELYDGNPGEITKSAISRDGYHWQEEATQINDSIKNYIFYEPPFSHNFTPFKDVNPNSEYKYRALSGTNDTDGLFHFFSNDGIKFKKFKNKPVIKHDPNYYEFDSQNIAFWSETENQYVCYFRRLIIGLRSFSRTTSKDFENWSKPINIFPNFEGEHLYTSGIQPYFRAPHIYIGLPTRFFPENGNSTDIVMISSRDGVIFNRTFPEAFIRPGLKTERWGNRSNYITLNLVPLDETHMGIYARNTLYKIRMDGFSSVNSKSKEGFFITKPFRFNGDKLEVNYSTSAGGFIKIEILDENNKPSINGVSYSTEKIIGDEIAGKVIWQNSLDLGPIKDKIIKLRVSMKEADLYSFKFND</sequence>
<evidence type="ECO:0000313" key="2">
    <source>
        <dbReference type="Proteomes" id="UP000618952"/>
    </source>
</evidence>
<dbReference type="InterPro" id="IPR023296">
    <property type="entry name" value="Glyco_hydro_beta-prop_sf"/>
</dbReference>
<dbReference type="Proteomes" id="UP000618952">
    <property type="component" value="Unassembled WGS sequence"/>
</dbReference>
<dbReference type="EMBL" id="JACLHY010000016">
    <property type="protein sequence ID" value="MBC8769332.1"/>
    <property type="molecule type" value="Genomic_DNA"/>
</dbReference>
<name>A0ABR7QQ54_9FLAO</name>
<evidence type="ECO:0008006" key="3">
    <source>
        <dbReference type="Google" id="ProtNLM"/>
    </source>
</evidence>
<protein>
    <recommendedName>
        <fullName evidence="3">Glycosyl hydrolase family 32 N-terminal domain-containing protein</fullName>
    </recommendedName>
</protein>
<dbReference type="RefSeq" id="WP_187586043.1">
    <property type="nucleotide sequence ID" value="NZ_JACLHY010000016.1"/>
</dbReference>
<keyword evidence="2" id="KW-1185">Reference proteome</keyword>
<dbReference type="Gene3D" id="2.115.10.20">
    <property type="entry name" value="Glycosyl hydrolase domain, family 43"/>
    <property type="match status" value="1"/>
</dbReference>
<accession>A0ABR7QQ54</accession>
<proteinExistence type="predicted"/>